<evidence type="ECO:0000256" key="2">
    <source>
        <dbReference type="PROSITE-ProRule" id="PRU00117"/>
    </source>
</evidence>
<dbReference type="GO" id="GO:0003723">
    <property type="term" value="F:RNA binding"/>
    <property type="evidence" value="ECO:0007669"/>
    <property type="project" value="UniProtKB-UniRule"/>
</dbReference>
<name>A0AAF1B805_DAUCS</name>
<evidence type="ECO:0000313" key="5">
    <source>
        <dbReference type="Proteomes" id="UP000077755"/>
    </source>
</evidence>
<dbReference type="InterPro" id="IPR004088">
    <property type="entry name" value="KH_dom_type_1"/>
</dbReference>
<feature type="domain" description="K Homology" evidence="3">
    <location>
        <begin position="144"/>
        <end position="220"/>
    </location>
</feature>
<dbReference type="InterPro" id="IPR036612">
    <property type="entry name" value="KH_dom_type_1_sf"/>
</dbReference>
<organism evidence="4 5">
    <name type="scientific">Daucus carota subsp. sativus</name>
    <name type="common">Carrot</name>
    <dbReference type="NCBI Taxonomy" id="79200"/>
    <lineage>
        <taxon>Eukaryota</taxon>
        <taxon>Viridiplantae</taxon>
        <taxon>Streptophyta</taxon>
        <taxon>Embryophyta</taxon>
        <taxon>Tracheophyta</taxon>
        <taxon>Spermatophyta</taxon>
        <taxon>Magnoliopsida</taxon>
        <taxon>eudicotyledons</taxon>
        <taxon>Gunneridae</taxon>
        <taxon>Pentapetalae</taxon>
        <taxon>asterids</taxon>
        <taxon>campanulids</taxon>
        <taxon>Apiales</taxon>
        <taxon>Apiaceae</taxon>
        <taxon>Apioideae</taxon>
        <taxon>Scandiceae</taxon>
        <taxon>Daucinae</taxon>
        <taxon>Daucus</taxon>
        <taxon>Daucus sect. Daucus</taxon>
    </lineage>
</organism>
<keyword evidence="2" id="KW-0694">RNA-binding</keyword>
<proteinExistence type="predicted"/>
<dbReference type="Proteomes" id="UP000077755">
    <property type="component" value="Chromosome 6"/>
</dbReference>
<dbReference type="CDD" id="cd22460">
    <property type="entry name" value="KH-I_PEPPER_rpt2_like"/>
    <property type="match status" value="1"/>
</dbReference>
<evidence type="ECO:0000259" key="3">
    <source>
        <dbReference type="SMART" id="SM00322"/>
    </source>
</evidence>
<dbReference type="SMART" id="SM00322">
    <property type="entry name" value="KH"/>
    <property type="match status" value="5"/>
</dbReference>
<dbReference type="SUPFAM" id="SSF54791">
    <property type="entry name" value="Eukaryotic type KH-domain (KH-domain type I)"/>
    <property type="match status" value="5"/>
</dbReference>
<feature type="domain" description="K Homology" evidence="3">
    <location>
        <begin position="279"/>
        <end position="352"/>
    </location>
</feature>
<feature type="domain" description="K Homology" evidence="3">
    <location>
        <begin position="527"/>
        <end position="597"/>
    </location>
</feature>
<reference evidence="4" key="1">
    <citation type="journal article" date="2016" name="Nat. Genet.">
        <title>A high-quality carrot genome assembly provides new insights into carotenoid accumulation and asterid genome evolution.</title>
        <authorList>
            <person name="Iorizzo M."/>
            <person name="Ellison S."/>
            <person name="Senalik D."/>
            <person name="Zeng P."/>
            <person name="Satapoomin P."/>
            <person name="Huang J."/>
            <person name="Bowman M."/>
            <person name="Iovene M."/>
            <person name="Sanseverino W."/>
            <person name="Cavagnaro P."/>
            <person name="Yildiz M."/>
            <person name="Macko-Podgorni A."/>
            <person name="Moranska E."/>
            <person name="Grzebelus E."/>
            <person name="Grzebelus D."/>
            <person name="Ashrafi H."/>
            <person name="Zheng Z."/>
            <person name="Cheng S."/>
            <person name="Spooner D."/>
            <person name="Van Deynze A."/>
            <person name="Simon P."/>
        </authorList>
    </citation>
    <scope>NUCLEOTIDE SEQUENCE</scope>
    <source>
        <tissue evidence="4">Leaf</tissue>
    </source>
</reference>
<dbReference type="EMBL" id="CP093348">
    <property type="protein sequence ID" value="WOH06651.1"/>
    <property type="molecule type" value="Genomic_DNA"/>
</dbReference>
<accession>A0AAF1B805</accession>
<keyword evidence="5" id="KW-1185">Reference proteome</keyword>
<protein>
    <recommendedName>
        <fullName evidence="3">K Homology domain-containing protein</fullName>
    </recommendedName>
</protein>
<feature type="domain" description="K Homology" evidence="3">
    <location>
        <begin position="363"/>
        <end position="437"/>
    </location>
</feature>
<evidence type="ECO:0000313" key="4">
    <source>
        <dbReference type="EMBL" id="WOH06651.1"/>
    </source>
</evidence>
<dbReference type="InterPro" id="IPR004087">
    <property type="entry name" value="KH_dom"/>
</dbReference>
<dbReference type="KEGG" id="dcr:108226299"/>
<reference evidence="4" key="2">
    <citation type="submission" date="2022-03" db="EMBL/GenBank/DDBJ databases">
        <title>Draft title - Genomic analysis of global carrot germplasm unveils the trajectory of domestication and the origin of high carotenoid orange carrot.</title>
        <authorList>
            <person name="Iorizzo M."/>
            <person name="Ellison S."/>
            <person name="Senalik D."/>
            <person name="Macko-Podgorni A."/>
            <person name="Grzebelus D."/>
            <person name="Bostan H."/>
            <person name="Rolling W."/>
            <person name="Curaba J."/>
            <person name="Simon P."/>
        </authorList>
    </citation>
    <scope>NUCLEOTIDE SEQUENCE</scope>
    <source>
        <tissue evidence="4">Leaf</tissue>
    </source>
</reference>
<dbReference type="CDD" id="cd22459">
    <property type="entry name" value="KH-I_PEPPER_rpt1_like"/>
    <property type="match status" value="2"/>
</dbReference>
<keyword evidence="1" id="KW-0677">Repeat</keyword>
<gene>
    <name evidence="4" type="ORF">DCAR_0626079</name>
</gene>
<feature type="domain" description="K Homology" evidence="3">
    <location>
        <begin position="36"/>
        <end position="116"/>
    </location>
</feature>
<dbReference type="AlphaFoldDB" id="A0AAF1B805"/>
<dbReference type="PANTHER" id="PTHR10288">
    <property type="entry name" value="KH DOMAIN CONTAINING RNA BINDING PROTEIN"/>
    <property type="match status" value="1"/>
</dbReference>
<dbReference type="Gene3D" id="3.30.310.210">
    <property type="match status" value="1"/>
</dbReference>
<sequence length="604" mass="66053">MDRFRSYRYHNPEPYTRPQQRFDAAAANHRRDSNPVVISYRILCHDTQAGCVIGQAGSIIKSIRQTTGAWINVHDLMIGDEERVIEIYDARRREMEGGSSFSPAQEALFMIHDRLLKSDLEGPSGCNLGFGGEEWGIGVRGGGMRVVTRLVVEKTHIGSLLGKGGGIIEQMKAETRTQIKILPMDRSTPKCVSMSEEIVQIVGNTMAVKHAVTIISSRLRESQHRVHINFQGQLPSPESRLSANLLGARENSYPSLQSAETLESSAVPMIGNTQTFSGKNLVFGILCPVDKINRVVGEPDGILNLLQTEVGVAIKVIDPVVGADEQIIIISSEEDPDDELFPAQEALLHIQTRIVDLFPDVENIVTTRLLIPSGKIIYLEGKNGLLSKIKKSTGTNVQILPNEQLPVCASGNDVLLQIEGEIIGAREALVQVTSNHRNHLYQEYFRKKMHTPTYATSPVPCEFMLKAASSYKATPFQGAYAGNNPANALSQSVQNAATIKHRKDSVESAFRNLTKILPARSCGPLVTTSTLEVVIPQHAVAKLVRKSKDMVSQISELSGATVKSIENGSEATVNVIRISGTPEQAERAQTLLQGFILSTQEDGP</sequence>
<dbReference type="PROSITE" id="PS50084">
    <property type="entry name" value="KH_TYPE_1"/>
    <property type="match status" value="3"/>
</dbReference>
<evidence type="ECO:0000256" key="1">
    <source>
        <dbReference type="ARBA" id="ARBA00022737"/>
    </source>
</evidence>
<dbReference type="Pfam" id="PF00013">
    <property type="entry name" value="KH_1"/>
    <property type="match status" value="3"/>
</dbReference>
<dbReference type="Gene3D" id="3.30.1370.10">
    <property type="entry name" value="K Homology domain, type 1"/>
    <property type="match status" value="3"/>
</dbReference>